<dbReference type="RefSeq" id="WP_378974957.1">
    <property type="nucleotide sequence ID" value="NZ_JBHTBJ010000031.1"/>
</dbReference>
<organism evidence="3 4">
    <name type="scientific">Paractinoplanes rhizophilus</name>
    <dbReference type="NCBI Taxonomy" id="1416877"/>
    <lineage>
        <taxon>Bacteria</taxon>
        <taxon>Bacillati</taxon>
        <taxon>Actinomycetota</taxon>
        <taxon>Actinomycetes</taxon>
        <taxon>Micromonosporales</taxon>
        <taxon>Micromonosporaceae</taxon>
        <taxon>Paractinoplanes</taxon>
    </lineage>
</organism>
<gene>
    <name evidence="3" type="ORF">ACFQS1_30200</name>
</gene>
<dbReference type="Proteomes" id="UP001596548">
    <property type="component" value="Unassembled WGS sequence"/>
</dbReference>
<evidence type="ECO:0000313" key="3">
    <source>
        <dbReference type="EMBL" id="MFC7278275.1"/>
    </source>
</evidence>
<keyword evidence="2" id="KW-0472">Membrane</keyword>
<reference evidence="4" key="1">
    <citation type="journal article" date="2019" name="Int. J. Syst. Evol. Microbiol.">
        <title>The Global Catalogue of Microorganisms (GCM) 10K type strain sequencing project: providing services to taxonomists for standard genome sequencing and annotation.</title>
        <authorList>
            <consortium name="The Broad Institute Genomics Platform"/>
            <consortium name="The Broad Institute Genome Sequencing Center for Infectious Disease"/>
            <person name="Wu L."/>
            <person name="Ma J."/>
        </authorList>
    </citation>
    <scope>NUCLEOTIDE SEQUENCE [LARGE SCALE GENOMIC DNA]</scope>
    <source>
        <strain evidence="4">XZYJT-10</strain>
    </source>
</reference>
<comment type="caution">
    <text evidence="3">The sequence shown here is derived from an EMBL/GenBank/DDBJ whole genome shotgun (WGS) entry which is preliminary data.</text>
</comment>
<keyword evidence="2" id="KW-0812">Transmembrane</keyword>
<protein>
    <recommendedName>
        <fullName evidence="5">DUF4190 domain-containing protein</fullName>
    </recommendedName>
</protein>
<accession>A0ABW2HYZ5</accession>
<name>A0ABW2HYZ5_9ACTN</name>
<dbReference type="EMBL" id="JBHTBJ010000031">
    <property type="protein sequence ID" value="MFC7278275.1"/>
    <property type="molecule type" value="Genomic_DNA"/>
</dbReference>
<evidence type="ECO:0008006" key="5">
    <source>
        <dbReference type="Google" id="ProtNLM"/>
    </source>
</evidence>
<evidence type="ECO:0000256" key="1">
    <source>
        <dbReference type="SAM" id="MobiDB-lite"/>
    </source>
</evidence>
<feature type="transmembrane region" description="Helical" evidence="2">
    <location>
        <begin position="70"/>
        <end position="96"/>
    </location>
</feature>
<sequence>MSLNEQVPPPPPGQPQYPNFQAPPPPPQQGTSGLAIAGLIFAFVAPLIGFILSLIAIFKTGPGKAKGRGLAVAGTIIGGLFTIGIIGIIVAAGLFVSNSTVADPGCVAGKAAIIKGAEKVDAASLQTTVDELKAAAGKAKHDEVRDAMNTMADDYSQLLNAIKTGDMPDNLESKITTDVNKVDSLCTIGS</sequence>
<feature type="transmembrane region" description="Helical" evidence="2">
    <location>
        <begin position="34"/>
        <end position="58"/>
    </location>
</feature>
<evidence type="ECO:0000313" key="4">
    <source>
        <dbReference type="Proteomes" id="UP001596548"/>
    </source>
</evidence>
<feature type="region of interest" description="Disordered" evidence="1">
    <location>
        <begin position="1"/>
        <end position="29"/>
    </location>
</feature>
<feature type="compositionally biased region" description="Pro residues" evidence="1">
    <location>
        <begin position="7"/>
        <end position="28"/>
    </location>
</feature>
<keyword evidence="2" id="KW-1133">Transmembrane helix</keyword>
<keyword evidence="4" id="KW-1185">Reference proteome</keyword>
<evidence type="ECO:0000256" key="2">
    <source>
        <dbReference type="SAM" id="Phobius"/>
    </source>
</evidence>
<proteinExistence type="predicted"/>